<keyword evidence="1" id="KW-0812">Transmembrane</keyword>
<reference evidence="3 4" key="1">
    <citation type="journal article" date="2016" name="Nat. Commun.">
        <title>Thousands of microbial genomes shed light on interconnected biogeochemical processes in an aquifer system.</title>
        <authorList>
            <person name="Anantharaman K."/>
            <person name="Brown C.T."/>
            <person name="Hug L.A."/>
            <person name="Sharon I."/>
            <person name="Castelle C.J."/>
            <person name="Probst A.J."/>
            <person name="Thomas B.C."/>
            <person name="Singh A."/>
            <person name="Wilkins M.J."/>
            <person name="Karaoz U."/>
            <person name="Brodie E.L."/>
            <person name="Williams K.H."/>
            <person name="Hubbard S.S."/>
            <person name="Banfield J.F."/>
        </authorList>
    </citation>
    <scope>NUCLEOTIDE SEQUENCE [LARGE SCALE GENOMIC DNA]</scope>
</reference>
<feature type="transmembrane region" description="Helical" evidence="1">
    <location>
        <begin position="705"/>
        <end position="729"/>
    </location>
</feature>
<dbReference type="Gene3D" id="2.60.40.10">
    <property type="entry name" value="Immunoglobulins"/>
    <property type="match status" value="2"/>
</dbReference>
<feature type="signal peptide" evidence="2">
    <location>
        <begin position="1"/>
        <end position="24"/>
    </location>
</feature>
<keyword evidence="2" id="KW-0732">Signal</keyword>
<proteinExistence type="predicted"/>
<keyword evidence="1" id="KW-1133">Transmembrane helix</keyword>
<keyword evidence="1" id="KW-0472">Membrane</keyword>
<name>A0A1G2RGS9_9BACT</name>
<sequence>MKRSLLVFFTAALFSVFLFSFGRADTEYRCEGEIENECGIGIESRSSYESCTTDETCTTYEDKDGNEVKECYETEDCETLWTDWNVSEEGSPYKVCTQAELQCSGQCYPAPQAKDAKDTTLLPQNVFEDPAKDGQGADTDKLKLPVNLGWNDVNEALQTNPSPSGQCTVESYRYEIAGDTRLVPSPSSAPVLNEVAGDCKLSPSANYQWRVQACGDIQGTDCGEWSQNQSFATSSAPELKSPFDPDWEQKEHAGTPFPANLKWCPHQAGTRSFAVNIYEISDSQQGKQGAELLLLTGSLATKTSYSDSPAKGGLGQLRKNLPYGWEVAACTDVNSMVCGILSQFWTLVPQGELITPGLLNPSAGAVVNALDSLEWQTMSYETHYVVRVDGKDFFIANNELPLSRVWSNLRFYTTTTWQVAPCGGSPSSRDIENCKKEDGSIPWSEQRQFVTTGAAPTGLGIKQAGRDSATGKAAIPLLLNWDDMGGAASYYYEVATDAGFSNIVIPATERVLEYSEVSPGSPNIKSDTNYWVRVKTCADEQGKVCGDWSQISITTAALTPPPITAPQPDDKEFYSTTAFSWNPVFSGNFYRYNITYLSRANNETSPDCSPGTQIAEDTIPGGAVQLRLRCLGQYQLQIQSCVDQTCQDASDFGIQKFQVETFIGPIGGLVPCDRANDNPATPWNERSACGVQHIFLLLRNIIDFLLWKFSLIIVTLMAIATGAILFFSFGGTEAIVKVKTAWRAIGIGVLVFLFAWFFLNLLLGLVGFNIGLFGNWHEVKL</sequence>
<feature type="transmembrane region" description="Helical" evidence="1">
    <location>
        <begin position="741"/>
        <end position="768"/>
    </location>
</feature>
<evidence type="ECO:0000313" key="4">
    <source>
        <dbReference type="Proteomes" id="UP000178613"/>
    </source>
</evidence>
<evidence type="ECO:0008006" key="5">
    <source>
        <dbReference type="Google" id="ProtNLM"/>
    </source>
</evidence>
<dbReference type="Proteomes" id="UP000178613">
    <property type="component" value="Unassembled WGS sequence"/>
</dbReference>
<dbReference type="InterPro" id="IPR013783">
    <property type="entry name" value="Ig-like_fold"/>
</dbReference>
<evidence type="ECO:0000256" key="2">
    <source>
        <dbReference type="SAM" id="SignalP"/>
    </source>
</evidence>
<comment type="caution">
    <text evidence="3">The sequence shown here is derived from an EMBL/GenBank/DDBJ whole genome shotgun (WGS) entry which is preliminary data.</text>
</comment>
<evidence type="ECO:0000313" key="3">
    <source>
        <dbReference type="EMBL" id="OHA71261.1"/>
    </source>
</evidence>
<gene>
    <name evidence="3" type="ORF">A3D64_00360</name>
</gene>
<protein>
    <recommendedName>
        <fullName evidence="5">Fibronectin type-III domain-containing protein</fullName>
    </recommendedName>
</protein>
<organism evidence="3 4">
    <name type="scientific">Candidatus Wildermuthbacteria bacterium RIFCSPHIGHO2_02_FULL_49_9</name>
    <dbReference type="NCBI Taxonomy" id="1802456"/>
    <lineage>
        <taxon>Bacteria</taxon>
        <taxon>Candidatus Wildermuthiibacteriota</taxon>
    </lineage>
</organism>
<evidence type="ECO:0000256" key="1">
    <source>
        <dbReference type="SAM" id="Phobius"/>
    </source>
</evidence>
<dbReference type="AlphaFoldDB" id="A0A1G2RGS9"/>
<feature type="chain" id="PRO_5009584238" description="Fibronectin type-III domain-containing protein" evidence="2">
    <location>
        <begin position="25"/>
        <end position="781"/>
    </location>
</feature>
<accession>A0A1G2RGS9</accession>
<dbReference type="EMBL" id="MHUB01000005">
    <property type="protein sequence ID" value="OHA71261.1"/>
    <property type="molecule type" value="Genomic_DNA"/>
</dbReference>